<sequence length="196" mass="21720">MSNFEGILRNSKIAFLNQRIFPLQVYNSDASPMPIPVASFPPTTLGFYYLKEGKHYEVIQATAEDDDSFADTELEYTEQELEHAISSNAWGVLVVLGGRIGIDCDALHDRVIQFHAQKNASSKRDASELSGTNKRAAKIHHPLPVRVQPASEYEREADCLNGSCNFQGEPCRHDPEGGSDNSLFYGDTEIAISTLQ</sequence>
<accession>I7ZXG4</accession>
<name>I7ZXG4_ASPO3</name>
<reference evidence="1 2" key="1">
    <citation type="journal article" date="2012" name="Eukaryot. Cell">
        <title>Draft genome sequence of Aspergillus oryzae strain 3.042.</title>
        <authorList>
            <person name="Zhao G."/>
            <person name="Yao Y."/>
            <person name="Qi W."/>
            <person name="Wang C."/>
            <person name="Hou L."/>
            <person name="Zeng B."/>
            <person name="Cao X."/>
        </authorList>
    </citation>
    <scope>NUCLEOTIDE SEQUENCE [LARGE SCALE GENOMIC DNA]</scope>
    <source>
        <strain evidence="1 2">3.042</strain>
    </source>
</reference>
<dbReference type="Proteomes" id="UP000002812">
    <property type="component" value="Unassembled WGS sequence"/>
</dbReference>
<proteinExistence type="predicted"/>
<gene>
    <name evidence="1" type="ORF">Ao3042_06943</name>
</gene>
<dbReference type="EMBL" id="AKHY01000155">
    <property type="protein sequence ID" value="EIT76929.1"/>
    <property type="molecule type" value="Genomic_DNA"/>
</dbReference>
<reference evidence="2" key="2">
    <citation type="submission" date="2012-06" db="EMBL/GenBank/DDBJ databases">
        <title>Comparative genomic analyses of Aspergillus oryzae 3.042 and A. oryzae RIB40 for soy-sauce fermentation.</title>
        <authorList>
            <person name="Zhao G."/>
            <person name="Hou L."/>
            <person name="Wang C."/>
            <person name="Cao X."/>
        </authorList>
    </citation>
    <scope>NUCLEOTIDE SEQUENCE [LARGE SCALE GENOMIC DNA]</scope>
    <source>
        <strain evidence="2">3.042</strain>
    </source>
</reference>
<dbReference type="HOGENOM" id="CLU_1389935_0_0_1"/>
<evidence type="ECO:0000313" key="2">
    <source>
        <dbReference type="Proteomes" id="UP000002812"/>
    </source>
</evidence>
<evidence type="ECO:0000313" key="1">
    <source>
        <dbReference type="EMBL" id="EIT76929.1"/>
    </source>
</evidence>
<comment type="caution">
    <text evidence="1">The sequence shown here is derived from an EMBL/GenBank/DDBJ whole genome shotgun (WGS) entry which is preliminary data.</text>
</comment>
<dbReference type="AlphaFoldDB" id="I7ZXG4"/>
<organism evidence="1 2">
    <name type="scientific">Aspergillus oryzae (strain 3.042)</name>
    <name type="common">Yellow koji mold</name>
    <dbReference type="NCBI Taxonomy" id="1160506"/>
    <lineage>
        <taxon>Eukaryota</taxon>
        <taxon>Fungi</taxon>
        <taxon>Dikarya</taxon>
        <taxon>Ascomycota</taxon>
        <taxon>Pezizomycotina</taxon>
        <taxon>Eurotiomycetes</taxon>
        <taxon>Eurotiomycetidae</taxon>
        <taxon>Eurotiales</taxon>
        <taxon>Aspergillaceae</taxon>
        <taxon>Aspergillus</taxon>
        <taxon>Aspergillus subgen. Circumdati</taxon>
    </lineage>
</organism>
<protein>
    <submittedName>
        <fullName evidence="1">Uncharacterized protein</fullName>
    </submittedName>
</protein>
<dbReference type="OrthoDB" id="4510327at2759"/>